<evidence type="ECO:0000256" key="9">
    <source>
        <dbReference type="ARBA" id="ARBA00023204"/>
    </source>
</evidence>
<dbReference type="PANTHER" id="PTHR30591">
    <property type="entry name" value="RECBCD ENZYME SUBUNIT RECC"/>
    <property type="match status" value="1"/>
</dbReference>
<comment type="function">
    <text evidence="10">A helicase/nuclease that prepares dsDNA breaks (DSB) for recombinational DNA repair. Binds to DSBs and unwinds DNA via a highly rapid and processive ATP-dependent bidirectional helicase activity. Unwinds dsDNA until it encounters a Chi (crossover hotspot instigator) sequence from the 3' direction. Cuts ssDNA a few nucleotides 3' to the Chi site. The properties and activities of the enzyme are changed at Chi. The Chi-altered holoenzyme produces a long 3'-ssDNA overhang and facilitates RecA-binding to the ssDNA for homologous DNA recombination and repair. Holoenzyme degrades any linearized DNA that is unable to undergo homologous recombination. In the holoenzyme this subunit recognizes the wild-type Chi sequence, and when added to isolated RecB increases its ATP-dependent helicase processivity.</text>
</comment>
<evidence type="ECO:0000256" key="6">
    <source>
        <dbReference type="ARBA" id="ARBA00022839"/>
    </source>
</evidence>
<accession>A0ABY8SS67</accession>
<organism evidence="12 13">
    <name type="scientific">Comamonas resistens</name>
    <dbReference type="NCBI Taxonomy" id="3046670"/>
    <lineage>
        <taxon>Bacteria</taxon>
        <taxon>Pseudomonadati</taxon>
        <taxon>Pseudomonadota</taxon>
        <taxon>Betaproteobacteria</taxon>
        <taxon>Burkholderiales</taxon>
        <taxon>Comamonadaceae</taxon>
        <taxon>Comamonas</taxon>
    </lineage>
</organism>
<dbReference type="Gene3D" id="1.10.10.990">
    <property type="match status" value="1"/>
</dbReference>
<feature type="domain" description="RecC C-terminal" evidence="11">
    <location>
        <begin position="860"/>
        <end position="1114"/>
    </location>
</feature>
<keyword evidence="7 10" id="KW-0067">ATP-binding</keyword>
<dbReference type="HAMAP" id="MF_01486">
    <property type="entry name" value="RecC"/>
    <property type="match status" value="1"/>
</dbReference>
<gene>
    <name evidence="10 12" type="primary">recC</name>
    <name evidence="12" type="ORF">QMY55_01750</name>
</gene>
<dbReference type="SUPFAM" id="SSF52980">
    <property type="entry name" value="Restriction endonuclease-like"/>
    <property type="match status" value="1"/>
</dbReference>
<keyword evidence="4 10" id="KW-0378">Hydrolase</keyword>
<evidence type="ECO:0000256" key="2">
    <source>
        <dbReference type="ARBA" id="ARBA00022741"/>
    </source>
</evidence>
<dbReference type="Proteomes" id="UP001240697">
    <property type="component" value="Chromosome"/>
</dbReference>
<name>A0ABY8SS67_9BURK</name>
<sequence>MAAHWQPGLIALHGNRTEALADTVLAWLAAHPLAALEPEIVLVQSNGMAEWFKMRMAEQQGVCAAAQVELPARFVWRSYRQILGKQEVPRESPLDKTPMTWRLMRLLPQCLHEPAFAPIANFLRPGEPQRLLQLAGRLADLFDQYQIYRADWLAAWEQGEDVLRTPGKPDAPVPEGQLWQPMLWRKVLAELDETERSATRPALLARILEALESGRQPVTPLARRVVVFGMSQMPLALMQFLSGIARHSQVLIAVPNPCRFHWADAIDGRELLRQQRRRHADKGGKDLAQIPLEAMHAHAHPLLAAWGRQSRDYVRQLDAFDTSTDTAVQWNWPRVDVFEETDADDLAQAPLLQQVQQRIRDLVPLSEHPALEIPAADDSIVFHRAHGLVRELEVLHDQLLQWLAQPAAGEKAGLTPRDVVVMLPAIEEAAPAIRAVFGQYGRHDARHIPFDIADVGARTSSPLVTALQWLLKLPQQRCRLSEICDLLDVPAVAARVGLAADDLPQLTHWMAGAGIRWGLNHAQRAQLGLEACGDPNSAWFGLRRMLLGYASGAAIELQGAGDAQAAQSQARSQAPSQAFAGIEPYDEVGGLTAELAGSLASLLARMLQWWQQAGDTATPFVWAQRFRALLDGFFVAQTDEDQALVSALDTALVRWQSACEQAGFEAEIPLEVAQEAWLQALSEPALNQRFRAGGVTFCTLMPMRAIPFEVVCLLGMNDGDYPRRATRVDFDLMAQPGQQRPGDRARRDDDRQLMLDALLSARRRLYISWAGRHVRDNSEQPPSVLVSQLRDYLAQGWQGDEGDLLAQRTWQHPLQPFSRRYFEQASGLSTFAREWHAAHQQAQAQVLPQMAAYEPDPEVPLTLARLTDFLRNPARSFLRHRLLVRFEQEDEVVEDDELFTVDGLTAYGLVQQLQQGVRTQLAQADGAVDVPGQVRRNVQRLARAGVLPLAGLGEREAQVLQAQTTPSLQAWQQQMQQWPFAASRQRLLLQQGDLVLDDWIDGLRERDDEITAGDGALAEGFARCWFSLEPRGLLSKERELQASKLLPLYVRSLALSAAGGKTLMGVIARDVIVWVVPLEVEDARQQLLALMQLWLQGQNEPLPLPLRSAVAAANDDLRAAAQAYEGGFMSPGECEDPSWARCFPGWEDLIADLRFESLAKQVYGPLHDWLDAHVTTDALPEMQTQGEQA</sequence>
<evidence type="ECO:0000313" key="12">
    <source>
        <dbReference type="EMBL" id="WHS65907.1"/>
    </source>
</evidence>
<keyword evidence="1 10" id="KW-0540">Nuclease</keyword>
<keyword evidence="13" id="KW-1185">Reference proteome</keyword>
<dbReference type="Gene3D" id="3.40.50.10930">
    <property type="match status" value="1"/>
</dbReference>
<protein>
    <recommendedName>
        <fullName evidence="10">RecBCD enzyme subunit RecC</fullName>
    </recommendedName>
    <alternativeName>
        <fullName evidence="10">Exonuclease V subunit RecC</fullName>
        <shortName evidence="10">ExoV subunit RecC</shortName>
    </alternativeName>
    <alternativeName>
        <fullName evidence="10">Helicase/nuclease RecBCD subunit RecC</fullName>
    </alternativeName>
</protein>
<keyword evidence="2 10" id="KW-0547">Nucleotide-binding</keyword>
<dbReference type="InterPro" id="IPR011335">
    <property type="entry name" value="Restrct_endonuc-II-like"/>
</dbReference>
<dbReference type="RefSeq" id="WP_283487000.1">
    <property type="nucleotide sequence ID" value="NZ_CP125947.1"/>
</dbReference>
<dbReference type="InterPro" id="IPR041500">
    <property type="entry name" value="RecC_C"/>
</dbReference>
<dbReference type="EMBL" id="CP125947">
    <property type="protein sequence ID" value="WHS65907.1"/>
    <property type="molecule type" value="Genomic_DNA"/>
</dbReference>
<reference evidence="12 13" key="1">
    <citation type="submission" date="2023-05" db="EMBL/GenBank/DDBJ databases">
        <authorList>
            <person name="Yin Y."/>
            <person name="Lu Z."/>
        </authorList>
    </citation>
    <scope>NUCLEOTIDE SEQUENCE [LARGE SCALE GENOMIC DNA]</scope>
    <source>
        <strain evidence="12 13">ZM22</strain>
    </source>
</reference>
<comment type="similarity">
    <text evidence="10">Belongs to the RecC family.</text>
</comment>
<evidence type="ECO:0000259" key="11">
    <source>
        <dbReference type="Pfam" id="PF17946"/>
    </source>
</evidence>
<comment type="miscellaneous">
    <text evidence="10">In the RecBCD complex, RecB has a slow 3'-5' helicase, an exonuclease activity and loads RecA onto ssDNA, RecD has a fast 5'-3' helicase activity, while RecC stimulates the ATPase and processivity of the RecB helicase and contributes to recognition of the Chi site.</text>
</comment>
<evidence type="ECO:0000256" key="3">
    <source>
        <dbReference type="ARBA" id="ARBA00022763"/>
    </source>
</evidence>
<dbReference type="Pfam" id="PF04257">
    <property type="entry name" value="Exonuc_V_gamma"/>
    <property type="match status" value="1"/>
</dbReference>
<dbReference type="InterPro" id="IPR006697">
    <property type="entry name" value="RecC"/>
</dbReference>
<dbReference type="InterPro" id="IPR013986">
    <property type="entry name" value="DExx_box_DNA_helicase_dom_sf"/>
</dbReference>
<dbReference type="PIRSF" id="PIRSF000980">
    <property type="entry name" value="RecC"/>
    <property type="match status" value="1"/>
</dbReference>
<evidence type="ECO:0000256" key="5">
    <source>
        <dbReference type="ARBA" id="ARBA00022806"/>
    </source>
</evidence>
<evidence type="ECO:0000256" key="10">
    <source>
        <dbReference type="HAMAP-Rule" id="MF_01486"/>
    </source>
</evidence>
<keyword evidence="9 10" id="KW-0234">DNA repair</keyword>
<dbReference type="InterPro" id="IPR027417">
    <property type="entry name" value="P-loop_NTPase"/>
</dbReference>
<evidence type="ECO:0000313" key="13">
    <source>
        <dbReference type="Proteomes" id="UP001240697"/>
    </source>
</evidence>
<keyword evidence="6 10" id="KW-0269">Exonuclease</keyword>
<keyword evidence="5 10" id="KW-0347">Helicase</keyword>
<dbReference type="GO" id="GO:0008854">
    <property type="term" value="F:exodeoxyribonuclease V activity"/>
    <property type="evidence" value="ECO:0007669"/>
    <property type="project" value="UniProtKB-EC"/>
</dbReference>
<dbReference type="NCBIfam" id="TIGR01450">
    <property type="entry name" value="recC"/>
    <property type="match status" value="1"/>
</dbReference>
<dbReference type="Gene3D" id="3.40.50.300">
    <property type="entry name" value="P-loop containing nucleotide triphosphate hydrolases"/>
    <property type="match status" value="2"/>
</dbReference>
<comment type="subunit">
    <text evidence="10">Heterotrimer of RecB, RecC and RecD. All subunits contribute to DNA-binding.</text>
</comment>
<dbReference type="Pfam" id="PF17946">
    <property type="entry name" value="RecC_C"/>
    <property type="match status" value="1"/>
</dbReference>
<dbReference type="SUPFAM" id="SSF52540">
    <property type="entry name" value="P-loop containing nucleoside triphosphate hydrolases"/>
    <property type="match status" value="2"/>
</dbReference>
<evidence type="ECO:0000256" key="8">
    <source>
        <dbReference type="ARBA" id="ARBA00023125"/>
    </source>
</evidence>
<keyword evidence="3 10" id="KW-0227">DNA damage</keyword>
<keyword evidence="8 10" id="KW-0238">DNA-binding</keyword>
<evidence type="ECO:0000256" key="1">
    <source>
        <dbReference type="ARBA" id="ARBA00022722"/>
    </source>
</evidence>
<dbReference type="Gene3D" id="1.10.10.160">
    <property type="match status" value="1"/>
</dbReference>
<evidence type="ECO:0000256" key="4">
    <source>
        <dbReference type="ARBA" id="ARBA00022801"/>
    </source>
</evidence>
<dbReference type="PANTHER" id="PTHR30591:SF1">
    <property type="entry name" value="RECBCD ENZYME SUBUNIT RECC"/>
    <property type="match status" value="1"/>
</dbReference>
<evidence type="ECO:0000256" key="7">
    <source>
        <dbReference type="ARBA" id="ARBA00022840"/>
    </source>
</evidence>
<proteinExistence type="inferred from homology"/>